<gene>
    <name evidence="2" type="ORF">D5086_0000096740</name>
</gene>
<reference evidence="2" key="1">
    <citation type="submission" date="2018-10" db="EMBL/GenBank/DDBJ databases">
        <title>Population genomic analysis revealed the cold adaptation of white poplar.</title>
        <authorList>
            <person name="Liu Y.-J."/>
        </authorList>
    </citation>
    <scope>NUCLEOTIDE SEQUENCE [LARGE SCALE GENOMIC DNA]</scope>
    <source>
        <strain evidence="2">PAL-ZL1</strain>
    </source>
</reference>
<dbReference type="InterPro" id="IPR025322">
    <property type="entry name" value="PADRE_dom"/>
</dbReference>
<dbReference type="AlphaFoldDB" id="A0A4U5QG71"/>
<evidence type="ECO:0000256" key="1">
    <source>
        <dbReference type="SAM" id="MobiDB-lite"/>
    </source>
</evidence>
<accession>A0A4U5QG71</accession>
<dbReference type="EMBL" id="RCHU01000285">
    <property type="protein sequence ID" value="TKS09121.1"/>
    <property type="molecule type" value="Genomic_DNA"/>
</dbReference>
<comment type="caution">
    <text evidence="2">The sequence shown here is derived from an EMBL/GenBank/DDBJ whole genome shotgun (WGS) entry which is preliminary data.</text>
</comment>
<organism evidence="2">
    <name type="scientific">Populus alba</name>
    <name type="common">White poplar</name>
    <dbReference type="NCBI Taxonomy" id="43335"/>
    <lineage>
        <taxon>Eukaryota</taxon>
        <taxon>Viridiplantae</taxon>
        <taxon>Streptophyta</taxon>
        <taxon>Embryophyta</taxon>
        <taxon>Tracheophyta</taxon>
        <taxon>Spermatophyta</taxon>
        <taxon>Magnoliopsida</taxon>
        <taxon>eudicotyledons</taxon>
        <taxon>Gunneridae</taxon>
        <taxon>Pentapetalae</taxon>
        <taxon>rosids</taxon>
        <taxon>fabids</taxon>
        <taxon>Malpighiales</taxon>
        <taxon>Salicaceae</taxon>
        <taxon>Saliceae</taxon>
        <taxon>Populus</taxon>
    </lineage>
</organism>
<name>A0A4U5QG71_POPAL</name>
<proteinExistence type="predicted"/>
<sequence length="166" mass="18244">MGGSVSCPCASGESGRHVLVIKQNGQVMKIKEGTHVKEILASNPRNMILRCRSDQSLLVLPDSIELRCNGLYFLVEEGQQAIDKDTLDGLMRLARSRGAAGPQSTHHKKMPSDCSPGTNDNEDIGPRLNWGQIVVLNACDVEYQKSSSWRPALHPIPELRSLEEDP</sequence>
<protein>
    <submittedName>
        <fullName evidence="2">Uncharacterized protein</fullName>
    </submittedName>
</protein>
<dbReference type="Pfam" id="PF14009">
    <property type="entry name" value="PADRE"/>
    <property type="match status" value="1"/>
</dbReference>
<evidence type="ECO:0000313" key="2">
    <source>
        <dbReference type="EMBL" id="TKS09121.1"/>
    </source>
</evidence>
<feature type="region of interest" description="Disordered" evidence="1">
    <location>
        <begin position="97"/>
        <end position="123"/>
    </location>
</feature>